<dbReference type="GeneID" id="25908695"/>
<reference evidence="1 2" key="1">
    <citation type="submission" date="2011-02" db="EMBL/GenBank/DDBJ databases">
        <title>The Genome Sequence of Sphaeroforma arctica JP610.</title>
        <authorList>
            <consortium name="The Broad Institute Genome Sequencing Platform"/>
            <person name="Russ C."/>
            <person name="Cuomo C."/>
            <person name="Young S.K."/>
            <person name="Zeng Q."/>
            <person name="Gargeya S."/>
            <person name="Alvarado L."/>
            <person name="Berlin A."/>
            <person name="Chapman S.B."/>
            <person name="Chen Z."/>
            <person name="Freedman E."/>
            <person name="Gellesch M."/>
            <person name="Goldberg J."/>
            <person name="Griggs A."/>
            <person name="Gujja S."/>
            <person name="Heilman E."/>
            <person name="Heiman D."/>
            <person name="Howarth C."/>
            <person name="Mehta T."/>
            <person name="Neiman D."/>
            <person name="Pearson M."/>
            <person name="Roberts A."/>
            <person name="Saif S."/>
            <person name="Shea T."/>
            <person name="Shenoy N."/>
            <person name="Sisk P."/>
            <person name="Stolte C."/>
            <person name="Sykes S."/>
            <person name="White J."/>
            <person name="Yandava C."/>
            <person name="Burger G."/>
            <person name="Gray M.W."/>
            <person name="Holland P.W.H."/>
            <person name="King N."/>
            <person name="Lang F.B.F."/>
            <person name="Roger A.J."/>
            <person name="Ruiz-Trillo I."/>
            <person name="Haas B."/>
            <person name="Nusbaum C."/>
            <person name="Birren B."/>
        </authorList>
    </citation>
    <scope>NUCLEOTIDE SEQUENCE [LARGE SCALE GENOMIC DNA]</scope>
    <source>
        <strain evidence="1 2">JP610</strain>
    </source>
</reference>
<dbReference type="AlphaFoldDB" id="A0A0L0FS39"/>
<dbReference type="RefSeq" id="XP_014153318.1">
    <property type="nucleotide sequence ID" value="XM_014297843.1"/>
</dbReference>
<proteinExistence type="predicted"/>
<protein>
    <submittedName>
        <fullName evidence="1">Uncharacterized protein</fullName>
    </submittedName>
</protein>
<dbReference type="Proteomes" id="UP000054560">
    <property type="component" value="Unassembled WGS sequence"/>
</dbReference>
<name>A0A0L0FS39_9EUKA</name>
<evidence type="ECO:0000313" key="2">
    <source>
        <dbReference type="Proteomes" id="UP000054560"/>
    </source>
</evidence>
<organism evidence="1 2">
    <name type="scientific">Sphaeroforma arctica JP610</name>
    <dbReference type="NCBI Taxonomy" id="667725"/>
    <lineage>
        <taxon>Eukaryota</taxon>
        <taxon>Ichthyosporea</taxon>
        <taxon>Ichthyophonida</taxon>
        <taxon>Sphaeroforma</taxon>
    </lineage>
</organism>
<evidence type="ECO:0000313" key="1">
    <source>
        <dbReference type="EMBL" id="KNC79416.1"/>
    </source>
</evidence>
<keyword evidence="2" id="KW-1185">Reference proteome</keyword>
<gene>
    <name evidence="1" type="ORF">SARC_08191</name>
</gene>
<dbReference type="EMBL" id="KQ242309">
    <property type="protein sequence ID" value="KNC79416.1"/>
    <property type="molecule type" value="Genomic_DNA"/>
</dbReference>
<accession>A0A0L0FS39</accession>
<sequence>MTVCLICLCPFPIIVEERDDRPPVNYMRALDHMTHRRRNRVRVHLFTIFATIDDEFVVGMPQEVLGGLGLSGPGSQYTGAFLRATAEKTRAPPPLFLDELLNYYITHKETLMMAILQPIEVLTRDSHRLQSVCTHIDEMLTDFPEIASRIVVQVDSRGMALAVHHTSPNISLATALLHEPPFQDDLTACHGWGLAETGRQAVPDYQYHLYDVLMVTVVSMERCSAAVGQARARDLLIVADRVVGNVGLKRASAAKADVVMIHNKDFLETTLVIYDNRERT</sequence>